<keyword evidence="2" id="KW-0813">Transport</keyword>
<dbReference type="PROSITE" id="PS51257">
    <property type="entry name" value="PROKAR_LIPOPROTEIN"/>
    <property type="match status" value="1"/>
</dbReference>
<evidence type="ECO:0000256" key="3">
    <source>
        <dbReference type="ARBA" id="ARBA00022729"/>
    </source>
</evidence>
<dbReference type="InterPro" id="IPR006059">
    <property type="entry name" value="SBP"/>
</dbReference>
<dbReference type="GO" id="GO:0055052">
    <property type="term" value="C:ATP-binding cassette (ABC) transporter complex, substrate-binding subunit-containing"/>
    <property type="evidence" value="ECO:0007669"/>
    <property type="project" value="TreeGrafter"/>
</dbReference>
<proteinExistence type="inferred from homology"/>
<dbReference type="SUPFAM" id="SSF53850">
    <property type="entry name" value="Periplasmic binding protein-like II"/>
    <property type="match status" value="1"/>
</dbReference>
<sequence length="443" mass="48448">MKLNKSAIVYSAVIALLLTACSSSSEDSASDSFPTEDLTLNISWWGEQEAPGAQKWLEESIALYQEKHPNVTINHTLQTTDGLLPAFEAAAAAQAGPDIQYFWGAIYSQQPGWDGHIAPISDYLSKDELSNYINAEVESGFQGKIWTAPWYVNPSFPLLVRKDILAANGLAVPSTWDDLMKVCDVLSAKKITTLAGGVKDGWFGGWIYSVLGGQSLDSQADVIDAVVGNSKFTDPKHAKWWSKLEESRDRKCWNNDINSLELYQAQQRFVDGKAAMTFTAGPDAPNFVKKAGGDEKVTIIAMPAWTDGPLAGKMGTTSHTFGITKWSKYPQVAADFIKFTHTTERLNAWYATTGSMPADSRFDVSQVTSASTKALFESALDGAPYIESFIPAQLDADAIFKNVQLLLAGKVNATQAAADTQAIMERLRISDRKLVENFTAWSK</sequence>
<dbReference type="PANTHER" id="PTHR30061:SF50">
    <property type="entry name" value="MALTOSE_MALTODEXTRIN-BINDING PERIPLASMIC PROTEIN"/>
    <property type="match status" value="1"/>
</dbReference>
<name>A0A6J6N900_9ZZZZ</name>
<gene>
    <name evidence="4" type="ORF">UFOPK2362_00430</name>
</gene>
<dbReference type="GO" id="GO:1901982">
    <property type="term" value="F:maltose binding"/>
    <property type="evidence" value="ECO:0007669"/>
    <property type="project" value="TreeGrafter"/>
</dbReference>
<dbReference type="Pfam" id="PF13416">
    <property type="entry name" value="SBP_bac_8"/>
    <property type="match status" value="1"/>
</dbReference>
<reference evidence="4" key="1">
    <citation type="submission" date="2020-05" db="EMBL/GenBank/DDBJ databases">
        <authorList>
            <person name="Chiriac C."/>
            <person name="Salcher M."/>
            <person name="Ghai R."/>
            <person name="Kavagutti S V."/>
        </authorList>
    </citation>
    <scope>NUCLEOTIDE SEQUENCE</scope>
</reference>
<keyword evidence="3" id="KW-0732">Signal</keyword>
<evidence type="ECO:0000256" key="2">
    <source>
        <dbReference type="ARBA" id="ARBA00022448"/>
    </source>
</evidence>
<dbReference type="PANTHER" id="PTHR30061">
    <property type="entry name" value="MALTOSE-BINDING PERIPLASMIC PROTEIN"/>
    <property type="match status" value="1"/>
</dbReference>
<dbReference type="AlphaFoldDB" id="A0A6J6N900"/>
<accession>A0A6J6N900</accession>
<evidence type="ECO:0000313" key="4">
    <source>
        <dbReference type="EMBL" id="CAB4681365.1"/>
    </source>
</evidence>
<dbReference type="GO" id="GO:0042956">
    <property type="term" value="P:maltodextrin transmembrane transport"/>
    <property type="evidence" value="ECO:0007669"/>
    <property type="project" value="TreeGrafter"/>
</dbReference>
<dbReference type="EMBL" id="CAEZXI010000030">
    <property type="protein sequence ID" value="CAB4681365.1"/>
    <property type="molecule type" value="Genomic_DNA"/>
</dbReference>
<dbReference type="GO" id="GO:0015768">
    <property type="term" value="P:maltose transport"/>
    <property type="evidence" value="ECO:0007669"/>
    <property type="project" value="TreeGrafter"/>
</dbReference>
<comment type="similarity">
    <text evidence="1">Belongs to the bacterial solute-binding protein 1 family.</text>
</comment>
<organism evidence="4">
    <name type="scientific">freshwater metagenome</name>
    <dbReference type="NCBI Taxonomy" id="449393"/>
    <lineage>
        <taxon>unclassified sequences</taxon>
        <taxon>metagenomes</taxon>
        <taxon>ecological metagenomes</taxon>
    </lineage>
</organism>
<dbReference type="Gene3D" id="3.40.190.10">
    <property type="entry name" value="Periplasmic binding protein-like II"/>
    <property type="match status" value="2"/>
</dbReference>
<evidence type="ECO:0000256" key="1">
    <source>
        <dbReference type="ARBA" id="ARBA00008520"/>
    </source>
</evidence>
<protein>
    <submittedName>
        <fullName evidence="4">Unannotated protein</fullName>
    </submittedName>
</protein>